<comment type="cofactor">
    <cofactor evidence="8">
        <name>heme b</name>
        <dbReference type="ChEBI" id="CHEBI:60344"/>
    </cofactor>
    <text evidence="8">Binds 1 heme b (iron(II)-protoporphyrin IX) group per subunit.</text>
</comment>
<feature type="transmembrane region" description="Helical" evidence="8">
    <location>
        <begin position="112"/>
        <end position="128"/>
    </location>
</feature>
<dbReference type="PANTHER" id="PTHR36964:SF1">
    <property type="entry name" value="PROTEIN-METHIONINE-SULFOXIDE REDUCTASE HEME-BINDING SUBUNIT MSRQ"/>
    <property type="match status" value="1"/>
</dbReference>
<evidence type="ECO:0000256" key="7">
    <source>
        <dbReference type="ARBA" id="ARBA00023136"/>
    </source>
</evidence>
<feature type="transmembrane region" description="Helical" evidence="8">
    <location>
        <begin position="41"/>
        <end position="59"/>
    </location>
</feature>
<evidence type="ECO:0000256" key="6">
    <source>
        <dbReference type="ARBA" id="ARBA00023004"/>
    </source>
</evidence>
<name>A0A1Y0I8I1_9GAMM</name>
<comment type="similarity">
    <text evidence="8">Belongs to the MsrQ family.</text>
</comment>
<dbReference type="GO" id="GO:0016679">
    <property type="term" value="F:oxidoreductase activity, acting on diphenols and related substances as donors"/>
    <property type="evidence" value="ECO:0007669"/>
    <property type="project" value="TreeGrafter"/>
</dbReference>
<dbReference type="RefSeq" id="WP_087460852.1">
    <property type="nucleotide sequence ID" value="NZ_CP021425.1"/>
</dbReference>
<evidence type="ECO:0000256" key="5">
    <source>
        <dbReference type="ARBA" id="ARBA00022989"/>
    </source>
</evidence>
<feature type="transmembrane region" description="Helical" evidence="8">
    <location>
        <begin position="148"/>
        <end position="165"/>
    </location>
</feature>
<keyword evidence="6 8" id="KW-0408">Iron</keyword>
<dbReference type="OrthoDB" id="9788328at2"/>
<keyword evidence="8" id="KW-0249">Electron transport</keyword>
<evidence type="ECO:0000256" key="4">
    <source>
        <dbReference type="ARBA" id="ARBA00022692"/>
    </source>
</evidence>
<sequence>MIDLKRRYVWWIIFLASLGPLATAFWRAFTGDLGADPGKELVEFLGITALVFLLITLSLTPLKMITKSAQVIRFRRMLGLYCFFYALLHVTGYLLFLANWADFLEDILKRPYITLGFLAFVVLTVLAFTSPKAMVRRLARNWKKLHRLIYIAAVLVIIHFLWQAKADITEPVVYGLITAVLLLFRLPVVQRVLR</sequence>
<gene>
    <name evidence="8" type="primary">msrQ</name>
    <name evidence="10" type="ORF">OLMES_1710</name>
</gene>
<dbReference type="KEGG" id="ome:OLMES_1710"/>
<protein>
    <recommendedName>
        <fullName evidence="8">Protein-methionine-sulfoxide reductase heme-binding subunit MsrQ</fullName>
    </recommendedName>
    <alternativeName>
        <fullName evidence="8">Flavocytochrome MsrQ</fullName>
    </alternativeName>
</protein>
<comment type="cofactor">
    <cofactor evidence="8">
        <name>FMN</name>
        <dbReference type="ChEBI" id="CHEBI:58210"/>
    </cofactor>
    <text evidence="8">Binds 1 FMN per subunit.</text>
</comment>
<keyword evidence="8" id="KW-1003">Cell membrane</keyword>
<organism evidence="10 11">
    <name type="scientific">Oleiphilus messinensis</name>
    <dbReference type="NCBI Taxonomy" id="141451"/>
    <lineage>
        <taxon>Bacteria</taxon>
        <taxon>Pseudomonadati</taxon>
        <taxon>Pseudomonadota</taxon>
        <taxon>Gammaproteobacteria</taxon>
        <taxon>Oceanospirillales</taxon>
        <taxon>Oleiphilaceae</taxon>
        <taxon>Oleiphilus</taxon>
    </lineage>
</organism>
<evidence type="ECO:0000313" key="11">
    <source>
        <dbReference type="Proteomes" id="UP000196027"/>
    </source>
</evidence>
<dbReference type="GO" id="GO:0046872">
    <property type="term" value="F:metal ion binding"/>
    <property type="evidence" value="ECO:0007669"/>
    <property type="project" value="UniProtKB-KW"/>
</dbReference>
<keyword evidence="5 8" id="KW-1133">Transmembrane helix</keyword>
<dbReference type="GO" id="GO:0005886">
    <property type="term" value="C:plasma membrane"/>
    <property type="evidence" value="ECO:0007669"/>
    <property type="project" value="UniProtKB-SubCell"/>
</dbReference>
<evidence type="ECO:0000259" key="9">
    <source>
        <dbReference type="Pfam" id="PF01794"/>
    </source>
</evidence>
<feature type="transmembrane region" description="Helical" evidence="8">
    <location>
        <begin position="9"/>
        <end position="29"/>
    </location>
</feature>
<feature type="transmembrane region" description="Helical" evidence="8">
    <location>
        <begin position="171"/>
        <end position="188"/>
    </location>
</feature>
<comment type="function">
    <text evidence="8">Part of the MsrPQ system that repairs oxidized periplasmic proteins containing methionine sulfoxide residues (Met-O), using respiratory chain electrons. Thus protects these proteins from oxidative-stress damage caused by reactive species of oxygen and chlorine generated by the host defense mechanisms. MsrPQ is essential for the maintenance of envelope integrity under bleach stress, rescuing a wide series of structurally unrelated periplasmic proteins from methionine oxidation. MsrQ provides electrons for reduction to the reductase catalytic subunit MsrP, using the quinone pool of the respiratory chain.</text>
</comment>
<evidence type="ECO:0000256" key="3">
    <source>
        <dbReference type="ARBA" id="ARBA00022617"/>
    </source>
</evidence>
<keyword evidence="3 8" id="KW-0349">Heme</keyword>
<dbReference type="AlphaFoldDB" id="A0A1Y0I8I1"/>
<dbReference type="PANTHER" id="PTHR36964">
    <property type="entry name" value="PROTEIN-METHIONINE-SULFOXIDE REDUCTASE HEME-BINDING SUBUNIT MSRQ"/>
    <property type="match status" value="1"/>
</dbReference>
<accession>A0A1Y0I8I1</accession>
<evidence type="ECO:0000313" key="10">
    <source>
        <dbReference type="EMBL" id="ARU55785.1"/>
    </source>
</evidence>
<evidence type="ECO:0000256" key="1">
    <source>
        <dbReference type="ARBA" id="ARBA00004141"/>
    </source>
</evidence>
<dbReference type="Pfam" id="PF01794">
    <property type="entry name" value="Ferric_reduct"/>
    <property type="match status" value="1"/>
</dbReference>
<dbReference type="InterPro" id="IPR013130">
    <property type="entry name" value="Fe3_Rdtase_TM_dom"/>
</dbReference>
<keyword evidence="8" id="KW-0285">Flavoprotein</keyword>
<feature type="domain" description="Ferric oxidoreductase" evidence="9">
    <location>
        <begin position="45"/>
        <end position="156"/>
    </location>
</feature>
<evidence type="ECO:0000256" key="8">
    <source>
        <dbReference type="HAMAP-Rule" id="MF_01207"/>
    </source>
</evidence>
<evidence type="ECO:0000256" key="2">
    <source>
        <dbReference type="ARBA" id="ARBA00022448"/>
    </source>
</evidence>
<dbReference type="GO" id="GO:0030091">
    <property type="term" value="P:protein repair"/>
    <property type="evidence" value="ECO:0007669"/>
    <property type="project" value="UniProtKB-UniRule"/>
</dbReference>
<comment type="subcellular location">
    <subcellularLocation>
        <location evidence="8">Cell membrane</location>
        <topology evidence="8">Multi-pass membrane protein</topology>
    </subcellularLocation>
    <subcellularLocation>
        <location evidence="1">Membrane</location>
        <topology evidence="1">Multi-pass membrane protein</topology>
    </subcellularLocation>
</comment>
<keyword evidence="2 8" id="KW-0813">Transport</keyword>
<dbReference type="Proteomes" id="UP000196027">
    <property type="component" value="Chromosome"/>
</dbReference>
<keyword evidence="7 8" id="KW-0472">Membrane</keyword>
<comment type="subunit">
    <text evidence="8">Heterodimer of a catalytic subunit (MsrP) and a heme-binding subunit (MsrQ).</text>
</comment>
<keyword evidence="4 8" id="KW-0812">Transmembrane</keyword>
<dbReference type="EMBL" id="CP021425">
    <property type="protein sequence ID" value="ARU55785.1"/>
    <property type="molecule type" value="Genomic_DNA"/>
</dbReference>
<dbReference type="InterPro" id="IPR022837">
    <property type="entry name" value="MsrQ-like"/>
</dbReference>
<reference evidence="10 11" key="1">
    <citation type="submission" date="2017-05" db="EMBL/GenBank/DDBJ databases">
        <title>Genomic insights into alkan degradation activity of Oleiphilus messinensis.</title>
        <authorList>
            <person name="Kozyavkin S.A."/>
            <person name="Slesarev A.I."/>
            <person name="Golyshin P.N."/>
            <person name="Korzhenkov A."/>
            <person name="Golyshina O.N."/>
            <person name="Toshchakov S.V."/>
        </authorList>
    </citation>
    <scope>NUCLEOTIDE SEQUENCE [LARGE SCALE GENOMIC DNA]</scope>
    <source>
        <strain evidence="10 11">ME102</strain>
    </source>
</reference>
<proteinExistence type="inferred from homology"/>
<dbReference type="GO" id="GO:0010181">
    <property type="term" value="F:FMN binding"/>
    <property type="evidence" value="ECO:0007669"/>
    <property type="project" value="UniProtKB-UniRule"/>
</dbReference>
<dbReference type="GO" id="GO:0009055">
    <property type="term" value="F:electron transfer activity"/>
    <property type="evidence" value="ECO:0007669"/>
    <property type="project" value="UniProtKB-UniRule"/>
</dbReference>
<keyword evidence="11" id="KW-1185">Reference proteome</keyword>
<feature type="transmembrane region" description="Helical" evidence="8">
    <location>
        <begin position="80"/>
        <end position="100"/>
    </location>
</feature>
<keyword evidence="8" id="KW-0479">Metal-binding</keyword>
<dbReference type="GO" id="GO:0020037">
    <property type="term" value="F:heme binding"/>
    <property type="evidence" value="ECO:0007669"/>
    <property type="project" value="UniProtKB-UniRule"/>
</dbReference>
<keyword evidence="8" id="KW-0288">FMN</keyword>
<dbReference type="HAMAP" id="MF_01207">
    <property type="entry name" value="MsrQ"/>
    <property type="match status" value="1"/>
</dbReference>